<dbReference type="PANTHER" id="PTHR22948:SF76">
    <property type="entry name" value="FI20010P1-RELATED"/>
    <property type="match status" value="1"/>
</dbReference>
<dbReference type="Gene3D" id="2.40.50.90">
    <property type="match status" value="1"/>
</dbReference>
<dbReference type="VEuPathDB" id="VectorBase:ACHR003127"/>
<dbReference type="SUPFAM" id="SSF63748">
    <property type="entry name" value="Tudor/PWWP/MBT"/>
    <property type="match status" value="2"/>
</dbReference>
<dbReference type="Pfam" id="PF00567">
    <property type="entry name" value="TUDOR"/>
    <property type="match status" value="2"/>
</dbReference>
<dbReference type="InterPro" id="IPR035979">
    <property type="entry name" value="RBD_domain_sf"/>
</dbReference>
<dbReference type="SUPFAM" id="SSF144232">
    <property type="entry name" value="HIT/MYND zinc finger-like"/>
    <property type="match status" value="1"/>
</dbReference>
<evidence type="ECO:0000259" key="3">
    <source>
        <dbReference type="PROSITE" id="PS50102"/>
    </source>
</evidence>
<dbReference type="CDD" id="cd20379">
    <property type="entry name" value="Tudor_dTUD-like"/>
    <property type="match status" value="1"/>
</dbReference>
<evidence type="ECO:0000256" key="1">
    <source>
        <dbReference type="ARBA" id="ARBA00022884"/>
    </source>
</evidence>
<protein>
    <recommendedName>
        <fullName evidence="3">RRM domain-containing protein</fullName>
    </recommendedName>
</protein>
<dbReference type="Gene3D" id="2.30.30.140">
    <property type="match status" value="2"/>
</dbReference>
<dbReference type="InterPro" id="IPR002999">
    <property type="entry name" value="Tudor"/>
</dbReference>
<dbReference type="CDD" id="cd00590">
    <property type="entry name" value="RRM_SF"/>
    <property type="match status" value="1"/>
</dbReference>
<evidence type="ECO:0000313" key="5">
    <source>
        <dbReference type="Proteomes" id="UP000075881"/>
    </source>
</evidence>
<sequence>MAATLDGVDPESSESWKLDQEEEKIITKIIVRNVNDFSVEGLRRLCSKYGTVVDVFKIKTGGTAFIEFSNDNEAARAIQQLNQKLGFNYNAELALPKQTLPTVETVESGPPVPDEDWEQVSAKRRFNVGFSLPLVINFPERETLATNENYRSKEGHLRRTDKESFFRIYKVLETYETDKTLDYDPVELRKRVEAFQKSYANDQNKLDGETMVFQGLTEKESALFNVTRCVICKGYGFSYCKGCRTYYCSVQHQRQHYDEHNLICRKRAGEDKHEEMKSVEKADSVAPLGEVLTRDPLPAKVKVFITAILTPDRIYVRSANPKADTMYLATLGEFAYAGLNAVPVQKSKELTAGDIYLAMYEPLGVHGRVLVTEVGTDRSKCVFVDHGTVAFVNNGDLLLIEDTELMYRKVLVYKICLTDITDEHGEHEKAMQYLAKLRDRPLQMKYRLEANNIVDVQLQTPEGESVNERINKLIIIPPIGRDSSQYESSGRGDIRNETFVMYKEIPQSEPTLGENKLIMILNRTTVLLDNRVTWIAMDDLPYLENLQRMLESYGKKVSEFRQPYVPREGEMCLVRCLNRWYRGVCYETAGDGKPAIFLCDYGSMTLIDLSNIRKIPPQLATKTMRTHDGTVEHLGESKEGRITLDSIFLDIYLPENEAIRADIGQQTVAIGLPGAKQEESHTVLNLHEFCSLLKSGRILKDVESSL</sequence>
<keyword evidence="5" id="KW-1185">Reference proteome</keyword>
<reference evidence="4" key="2">
    <citation type="submission" date="2020-05" db="UniProtKB">
        <authorList>
            <consortium name="EnsemblMetazoa"/>
        </authorList>
    </citation>
    <scope>IDENTIFICATION</scope>
    <source>
        <strain evidence="4">ACHKN1017</strain>
    </source>
</reference>
<proteinExistence type="predicted"/>
<dbReference type="Gene3D" id="6.10.140.2220">
    <property type="match status" value="1"/>
</dbReference>
<dbReference type="Proteomes" id="UP000075881">
    <property type="component" value="Unassembled WGS sequence"/>
</dbReference>
<dbReference type="InterPro" id="IPR000504">
    <property type="entry name" value="RRM_dom"/>
</dbReference>
<dbReference type="InterPro" id="IPR012677">
    <property type="entry name" value="Nucleotide-bd_a/b_plait_sf"/>
</dbReference>
<feature type="domain" description="RRM" evidence="3">
    <location>
        <begin position="27"/>
        <end position="96"/>
    </location>
</feature>
<dbReference type="STRING" id="43041.A0A182JX95"/>
<dbReference type="Gene3D" id="3.30.70.330">
    <property type="match status" value="1"/>
</dbReference>
<accession>A0A182JX95</accession>
<dbReference type="PROSITE" id="PS50102">
    <property type="entry name" value="RRM"/>
    <property type="match status" value="1"/>
</dbReference>
<evidence type="ECO:0000313" key="4">
    <source>
        <dbReference type="EnsemblMetazoa" id="ACHR003127-PA"/>
    </source>
</evidence>
<dbReference type="Pfam" id="PF00076">
    <property type="entry name" value="RRM_1"/>
    <property type="match status" value="1"/>
</dbReference>
<dbReference type="CDD" id="cd23020">
    <property type="entry name" value="zf-HIT"/>
    <property type="match status" value="1"/>
</dbReference>
<dbReference type="InterPro" id="IPR035437">
    <property type="entry name" value="SNase_OB-fold_sf"/>
</dbReference>
<name>A0A182JX95_9DIPT</name>
<dbReference type="SUPFAM" id="SSF54928">
    <property type="entry name" value="RNA-binding domain, RBD"/>
    <property type="match status" value="1"/>
</dbReference>
<dbReference type="SMART" id="SM00360">
    <property type="entry name" value="RRM"/>
    <property type="match status" value="1"/>
</dbReference>
<dbReference type="AlphaFoldDB" id="A0A182JX95"/>
<dbReference type="GO" id="GO:0005737">
    <property type="term" value="C:cytoplasm"/>
    <property type="evidence" value="ECO:0007669"/>
    <property type="project" value="UniProtKB-ARBA"/>
</dbReference>
<keyword evidence="1 2" id="KW-0694">RNA-binding</keyword>
<dbReference type="SMART" id="SM00333">
    <property type="entry name" value="TUDOR"/>
    <property type="match status" value="1"/>
</dbReference>
<dbReference type="InterPro" id="IPR050621">
    <property type="entry name" value="Tudor_domain_containing"/>
</dbReference>
<evidence type="ECO:0000256" key="2">
    <source>
        <dbReference type="PROSITE-ProRule" id="PRU00176"/>
    </source>
</evidence>
<reference evidence="5" key="1">
    <citation type="submission" date="2013-03" db="EMBL/GenBank/DDBJ databases">
        <title>The Genome Sequence of Anopheles christyi ACHKN1017.</title>
        <authorList>
            <consortium name="The Broad Institute Genomics Platform"/>
            <person name="Neafsey D.E."/>
            <person name="Besansky N."/>
            <person name="Walker B."/>
            <person name="Young S.K."/>
            <person name="Zeng Q."/>
            <person name="Gargeya S."/>
            <person name="Fitzgerald M."/>
            <person name="Haas B."/>
            <person name="Abouelleil A."/>
            <person name="Allen A.W."/>
            <person name="Alvarado L."/>
            <person name="Arachchi H.M."/>
            <person name="Berlin A.M."/>
            <person name="Chapman S.B."/>
            <person name="Gainer-Dewar J."/>
            <person name="Goldberg J."/>
            <person name="Griggs A."/>
            <person name="Gujja S."/>
            <person name="Hansen M."/>
            <person name="Howarth C."/>
            <person name="Imamovic A."/>
            <person name="Ireland A."/>
            <person name="Larimer J."/>
            <person name="McCowan C."/>
            <person name="Murphy C."/>
            <person name="Pearson M."/>
            <person name="Poon T.W."/>
            <person name="Priest M."/>
            <person name="Roberts A."/>
            <person name="Saif S."/>
            <person name="Shea T."/>
            <person name="Sisk P."/>
            <person name="Sykes S."/>
            <person name="Wortman J."/>
            <person name="Nusbaum C."/>
            <person name="Birren B."/>
        </authorList>
    </citation>
    <scope>NUCLEOTIDE SEQUENCE [LARGE SCALE GENOMIC DNA]</scope>
    <source>
        <strain evidence="5">ACHKN1017</strain>
    </source>
</reference>
<dbReference type="EnsemblMetazoa" id="ACHR003127-RA">
    <property type="protein sequence ID" value="ACHR003127-PA"/>
    <property type="gene ID" value="ACHR003127"/>
</dbReference>
<organism evidence="4 5">
    <name type="scientific">Anopheles christyi</name>
    <dbReference type="NCBI Taxonomy" id="43041"/>
    <lineage>
        <taxon>Eukaryota</taxon>
        <taxon>Metazoa</taxon>
        <taxon>Ecdysozoa</taxon>
        <taxon>Arthropoda</taxon>
        <taxon>Hexapoda</taxon>
        <taxon>Insecta</taxon>
        <taxon>Pterygota</taxon>
        <taxon>Neoptera</taxon>
        <taxon>Endopterygota</taxon>
        <taxon>Diptera</taxon>
        <taxon>Nematocera</taxon>
        <taxon>Culicoidea</taxon>
        <taxon>Culicidae</taxon>
        <taxon>Anophelinae</taxon>
        <taxon>Anopheles</taxon>
    </lineage>
</organism>
<dbReference type="GO" id="GO:0003723">
    <property type="term" value="F:RNA binding"/>
    <property type="evidence" value="ECO:0007669"/>
    <property type="project" value="UniProtKB-UniRule"/>
</dbReference>
<dbReference type="PANTHER" id="PTHR22948">
    <property type="entry name" value="TUDOR DOMAIN CONTAINING PROTEIN"/>
    <property type="match status" value="1"/>
</dbReference>